<comment type="caution">
    <text evidence="9">The sequence shown here is derived from an EMBL/GenBank/DDBJ whole genome shotgun (WGS) entry which is preliminary data.</text>
</comment>
<evidence type="ECO:0000313" key="9">
    <source>
        <dbReference type="EMBL" id="KAJ8317026.1"/>
    </source>
</evidence>
<feature type="transmembrane region" description="Helical" evidence="7">
    <location>
        <begin position="378"/>
        <end position="397"/>
    </location>
</feature>
<feature type="domain" description="Citrate transporter-like" evidence="8">
    <location>
        <begin position="133"/>
        <end position="358"/>
    </location>
</feature>
<dbReference type="PANTHER" id="PTHR10283:SF82">
    <property type="entry name" value="SOLUTE CARRIER FAMILY 13 MEMBER 2"/>
    <property type="match status" value="1"/>
</dbReference>
<gene>
    <name evidence="9" type="ORF">KUTeg_004930</name>
</gene>
<feature type="transmembrane region" description="Helical" evidence="7">
    <location>
        <begin position="271"/>
        <end position="290"/>
    </location>
</feature>
<dbReference type="InterPro" id="IPR004680">
    <property type="entry name" value="Cit_transptr-like_dom"/>
</dbReference>
<name>A0ABQ9FK43_TEGGR</name>
<keyword evidence="4 7" id="KW-0812">Transmembrane</keyword>
<feature type="transmembrane region" description="Helical" evidence="7">
    <location>
        <begin position="52"/>
        <end position="71"/>
    </location>
</feature>
<keyword evidence="6 7" id="KW-0472">Membrane</keyword>
<keyword evidence="10" id="KW-1185">Reference proteome</keyword>
<evidence type="ECO:0000256" key="6">
    <source>
        <dbReference type="ARBA" id="ARBA00023136"/>
    </source>
</evidence>
<reference evidence="9 10" key="1">
    <citation type="submission" date="2022-12" db="EMBL/GenBank/DDBJ databases">
        <title>Chromosome-level genome of Tegillarca granosa.</title>
        <authorList>
            <person name="Kim J."/>
        </authorList>
    </citation>
    <scope>NUCLEOTIDE SEQUENCE [LARGE SCALE GENOMIC DNA]</scope>
    <source>
        <strain evidence="9">Teg-2019</strain>
        <tissue evidence="9">Adductor muscle</tissue>
    </source>
</reference>
<feature type="transmembrane region" description="Helical" evidence="7">
    <location>
        <begin position="77"/>
        <end position="100"/>
    </location>
</feature>
<evidence type="ECO:0000256" key="4">
    <source>
        <dbReference type="ARBA" id="ARBA00022692"/>
    </source>
</evidence>
<organism evidence="9 10">
    <name type="scientific">Tegillarca granosa</name>
    <name type="common">Malaysian cockle</name>
    <name type="synonym">Anadara granosa</name>
    <dbReference type="NCBI Taxonomy" id="220873"/>
    <lineage>
        <taxon>Eukaryota</taxon>
        <taxon>Metazoa</taxon>
        <taxon>Spiralia</taxon>
        <taxon>Lophotrochozoa</taxon>
        <taxon>Mollusca</taxon>
        <taxon>Bivalvia</taxon>
        <taxon>Autobranchia</taxon>
        <taxon>Pteriomorphia</taxon>
        <taxon>Arcoida</taxon>
        <taxon>Arcoidea</taxon>
        <taxon>Arcidae</taxon>
        <taxon>Tegillarca</taxon>
    </lineage>
</organism>
<keyword evidence="3" id="KW-0813">Transport</keyword>
<evidence type="ECO:0000256" key="1">
    <source>
        <dbReference type="ARBA" id="ARBA00004141"/>
    </source>
</evidence>
<evidence type="ECO:0000313" key="10">
    <source>
        <dbReference type="Proteomes" id="UP001217089"/>
    </source>
</evidence>
<comment type="similarity">
    <text evidence="2">Belongs to the SLC13A/DASS transporter (TC 2.A.47) family. NADC subfamily.</text>
</comment>
<dbReference type="Proteomes" id="UP001217089">
    <property type="component" value="Unassembled WGS sequence"/>
</dbReference>
<dbReference type="Pfam" id="PF00939">
    <property type="entry name" value="Na_sulph_symp"/>
    <property type="match status" value="1"/>
</dbReference>
<comment type="subcellular location">
    <subcellularLocation>
        <location evidence="1">Membrane</location>
        <topology evidence="1">Multi-pass membrane protein</topology>
    </subcellularLocation>
</comment>
<feature type="transmembrane region" description="Helical" evidence="7">
    <location>
        <begin position="23"/>
        <end position="43"/>
    </location>
</feature>
<protein>
    <recommendedName>
        <fullName evidence="8">Citrate transporter-like domain-containing protein</fullName>
    </recommendedName>
</protein>
<evidence type="ECO:0000259" key="8">
    <source>
        <dbReference type="Pfam" id="PF03600"/>
    </source>
</evidence>
<evidence type="ECO:0000256" key="3">
    <source>
        <dbReference type="ARBA" id="ARBA00022448"/>
    </source>
</evidence>
<sequence length="426" mass="46054">MEMTGYEFSDEKRDCKWFLRNLFVLRSIVIVLVAVTVPIPLLIEGSVEFKCAYVVIVMAILWLTEALPIPVTALMPIFLFPMLGDTTILLLGGLIVAVAVEEVNLHKRIALGVIKMIGAQPNIEPSKPKVSRMSKGFALCVCYAANIGGISTLTGTPPNLVLQGQANQLYAEKSGGTVDSGISFAKWMGFALPMSIVILILSWIWLQIVFLGLSNAFIRDSSAAIFIAVLLFILPIKPPNVFCWNKLTEDGKYEKPKYTPILNWQTTAMKVPWGVVLLLGGGFAMAHASTESGLSKWVGHKMEVFSDFEPWVMNFVLSCIAAGATEVTSNSATATLLMPIMANLAIAIGSHPLYLMISATISCSFAFMLPVATPPNAIALTGIMMNIIALLGLALAMNTWASPIFGLDSIPEFFKLNATATTIASI</sequence>
<evidence type="ECO:0000256" key="2">
    <source>
        <dbReference type="ARBA" id="ARBA00006772"/>
    </source>
</evidence>
<dbReference type="InterPro" id="IPR001898">
    <property type="entry name" value="SLC13A/DASS"/>
</dbReference>
<keyword evidence="5 7" id="KW-1133">Transmembrane helix</keyword>
<proteinExistence type="inferred from homology"/>
<dbReference type="Pfam" id="PF03600">
    <property type="entry name" value="CitMHS"/>
    <property type="match status" value="1"/>
</dbReference>
<accession>A0ABQ9FK43</accession>
<dbReference type="PANTHER" id="PTHR10283">
    <property type="entry name" value="SOLUTE CARRIER FAMILY 13 MEMBER"/>
    <property type="match status" value="1"/>
</dbReference>
<dbReference type="EMBL" id="JARBDR010000246">
    <property type="protein sequence ID" value="KAJ8317026.1"/>
    <property type="molecule type" value="Genomic_DNA"/>
</dbReference>
<feature type="transmembrane region" description="Helical" evidence="7">
    <location>
        <begin position="190"/>
        <end position="210"/>
    </location>
</feature>
<evidence type="ECO:0000256" key="5">
    <source>
        <dbReference type="ARBA" id="ARBA00022989"/>
    </source>
</evidence>
<feature type="transmembrane region" description="Helical" evidence="7">
    <location>
        <begin position="310"/>
        <end position="332"/>
    </location>
</feature>
<feature type="transmembrane region" description="Helical" evidence="7">
    <location>
        <begin position="216"/>
        <end position="236"/>
    </location>
</feature>
<evidence type="ECO:0000256" key="7">
    <source>
        <dbReference type="SAM" id="Phobius"/>
    </source>
</evidence>